<feature type="region of interest" description="Disordered" evidence="1">
    <location>
        <begin position="1"/>
        <end position="39"/>
    </location>
</feature>
<evidence type="ECO:0000313" key="3">
    <source>
        <dbReference type="Proteomes" id="UP000240493"/>
    </source>
</evidence>
<organism evidence="2 3">
    <name type="scientific">Trichoderma asperellum (strain ATCC 204424 / CBS 433.97 / NBRC 101777)</name>
    <dbReference type="NCBI Taxonomy" id="1042311"/>
    <lineage>
        <taxon>Eukaryota</taxon>
        <taxon>Fungi</taxon>
        <taxon>Dikarya</taxon>
        <taxon>Ascomycota</taxon>
        <taxon>Pezizomycotina</taxon>
        <taxon>Sordariomycetes</taxon>
        <taxon>Hypocreomycetidae</taxon>
        <taxon>Hypocreales</taxon>
        <taxon>Hypocreaceae</taxon>
        <taxon>Trichoderma</taxon>
    </lineage>
</organism>
<gene>
    <name evidence="2" type="ORF">M441DRAFT_218394</name>
</gene>
<keyword evidence="3" id="KW-1185">Reference proteome</keyword>
<evidence type="ECO:0000256" key="1">
    <source>
        <dbReference type="SAM" id="MobiDB-lite"/>
    </source>
</evidence>
<dbReference type="EMBL" id="KZ679256">
    <property type="protein sequence ID" value="PTB46491.1"/>
    <property type="molecule type" value="Genomic_DNA"/>
</dbReference>
<proteinExistence type="predicted"/>
<protein>
    <submittedName>
        <fullName evidence="2">Uncharacterized protein</fullName>
    </submittedName>
</protein>
<dbReference type="AlphaFoldDB" id="A0A2T3ZNV2"/>
<feature type="compositionally biased region" description="Polar residues" evidence="1">
    <location>
        <begin position="7"/>
        <end position="25"/>
    </location>
</feature>
<dbReference type="Proteomes" id="UP000240493">
    <property type="component" value="Unassembled WGS sequence"/>
</dbReference>
<reference evidence="2 3" key="1">
    <citation type="submission" date="2016-07" db="EMBL/GenBank/DDBJ databases">
        <title>Multiple horizontal gene transfer events from other fungi enriched the ability of initially mycotrophic Trichoderma (Ascomycota) to feed on dead plant biomass.</title>
        <authorList>
            <consortium name="DOE Joint Genome Institute"/>
            <person name="Aerts A."/>
            <person name="Atanasova L."/>
            <person name="Chenthamara K."/>
            <person name="Zhang J."/>
            <person name="Grujic M."/>
            <person name="Henrissat B."/>
            <person name="Kuo A."/>
            <person name="Salamov A."/>
            <person name="Lipzen A."/>
            <person name="Labutti K."/>
            <person name="Barry K."/>
            <person name="Miao Y."/>
            <person name="Rahimi M.J."/>
            <person name="Shen Q."/>
            <person name="Grigoriev I.V."/>
            <person name="Kubicek C.P."/>
            <person name="Druzhinina I.S."/>
        </authorList>
    </citation>
    <scope>NUCLEOTIDE SEQUENCE [LARGE SCALE GENOMIC DNA]</scope>
    <source>
        <strain evidence="2 3">CBS 433.97</strain>
    </source>
</reference>
<name>A0A2T3ZNV2_TRIA4</name>
<evidence type="ECO:0000313" key="2">
    <source>
        <dbReference type="EMBL" id="PTB46491.1"/>
    </source>
</evidence>
<sequence length="162" mass="18103">MRRREGISTQDGRGIQNRQPVTQSATRHKSRGRQREEEKILSTIRDSLPCKRQSVPRSHGLGGSDTILRRLSVWSWPCGAGIERRRFRDVFPAPIGSHGALGRIRDEAVGTRSLRDISGEKKDGRDAESYMLNCGIRMPWNDACRSGALLRVGVCLTGHPSQ</sequence>
<accession>A0A2T3ZNV2</accession>